<feature type="domain" description="TonB C-terminal" evidence="2">
    <location>
        <begin position="86"/>
        <end position="149"/>
    </location>
</feature>
<dbReference type="InterPro" id="IPR051045">
    <property type="entry name" value="TonB-dependent_transducer"/>
</dbReference>
<feature type="signal peptide" evidence="1">
    <location>
        <begin position="1"/>
        <end position="32"/>
    </location>
</feature>
<evidence type="ECO:0000256" key="1">
    <source>
        <dbReference type="SAM" id="SignalP"/>
    </source>
</evidence>
<feature type="chain" id="PRO_5006846804" description="TonB C-terminal domain-containing protein" evidence="1">
    <location>
        <begin position="33"/>
        <end position="160"/>
    </location>
</feature>
<gene>
    <name evidence="3" type="ORF">AUC43_04445</name>
</gene>
<dbReference type="KEGG" id="hyg:AUC43_04445"/>
<organism evidence="3 4">
    <name type="scientific">Hymenobacter sedentarius</name>
    <dbReference type="NCBI Taxonomy" id="1411621"/>
    <lineage>
        <taxon>Bacteria</taxon>
        <taxon>Pseudomonadati</taxon>
        <taxon>Bacteroidota</taxon>
        <taxon>Cytophagia</taxon>
        <taxon>Cytophagales</taxon>
        <taxon>Hymenobacteraceae</taxon>
        <taxon>Hymenobacter</taxon>
    </lineage>
</organism>
<dbReference type="Proteomes" id="UP000059542">
    <property type="component" value="Chromosome"/>
</dbReference>
<keyword evidence="1" id="KW-0732">Signal</keyword>
<keyword evidence="4" id="KW-1185">Reference proteome</keyword>
<dbReference type="InterPro" id="IPR037682">
    <property type="entry name" value="TonB_C"/>
</dbReference>
<evidence type="ECO:0000313" key="4">
    <source>
        <dbReference type="Proteomes" id="UP000059542"/>
    </source>
</evidence>
<evidence type="ECO:0000259" key="2">
    <source>
        <dbReference type="Pfam" id="PF03544"/>
    </source>
</evidence>
<dbReference type="AlphaFoldDB" id="A0A0U4ALQ2"/>
<dbReference type="STRING" id="1411621.AUC43_04445"/>
<dbReference type="GO" id="GO:0055085">
    <property type="term" value="P:transmembrane transport"/>
    <property type="evidence" value="ECO:0007669"/>
    <property type="project" value="InterPro"/>
</dbReference>
<dbReference type="EMBL" id="CP013909">
    <property type="protein sequence ID" value="ALW84405.1"/>
    <property type="molecule type" value="Genomic_DNA"/>
</dbReference>
<dbReference type="SUPFAM" id="SSF74653">
    <property type="entry name" value="TolA/TonB C-terminal domain"/>
    <property type="match status" value="1"/>
</dbReference>
<dbReference type="Pfam" id="PF03544">
    <property type="entry name" value="TonB_C"/>
    <property type="match status" value="1"/>
</dbReference>
<accession>A0A0U4ALQ2</accession>
<proteinExistence type="predicted"/>
<dbReference type="Gene3D" id="3.30.1150.10">
    <property type="match status" value="1"/>
</dbReference>
<name>A0A0U4ALQ2_9BACT</name>
<dbReference type="GO" id="GO:0098797">
    <property type="term" value="C:plasma membrane protein complex"/>
    <property type="evidence" value="ECO:0007669"/>
    <property type="project" value="TreeGrafter"/>
</dbReference>
<reference evidence="3 4" key="1">
    <citation type="submission" date="2015-12" db="EMBL/GenBank/DDBJ databases">
        <authorList>
            <person name="Shamseldin A."/>
            <person name="Moawad H."/>
            <person name="Abd El-Rahim W.M."/>
            <person name="Sadowsky M.J."/>
        </authorList>
    </citation>
    <scope>NUCLEOTIDE SEQUENCE [LARGE SCALE GENOMIC DNA]</scope>
    <source>
        <strain evidence="3 4">DG5B</strain>
    </source>
</reference>
<evidence type="ECO:0000313" key="3">
    <source>
        <dbReference type="EMBL" id="ALW84405.1"/>
    </source>
</evidence>
<dbReference type="PANTHER" id="PTHR33446:SF2">
    <property type="entry name" value="PROTEIN TONB"/>
    <property type="match status" value="1"/>
</dbReference>
<protein>
    <recommendedName>
        <fullName evidence="2">TonB C-terminal domain-containing protein</fullName>
    </recommendedName>
</protein>
<dbReference type="GO" id="GO:0031992">
    <property type="term" value="F:energy transducer activity"/>
    <property type="evidence" value="ECO:0007669"/>
    <property type="project" value="TreeGrafter"/>
</dbReference>
<dbReference type="PANTHER" id="PTHR33446">
    <property type="entry name" value="PROTEIN TONB-RELATED"/>
    <property type="match status" value="1"/>
</dbReference>
<sequence length="160" mass="16519">MKMKSSPFVRLPKLASRAALLVAVALAGPAVAQTASPQEIPVKTIGRVYLSVEQMPQLPTGGGNEAIIQTIQNSVAKSGMRFDKTAKGTVYATVTVGSDGQLRDARIVRALGGGCDEAVLAAVKKLPRLVPGRQAGQPVAVALSLPVPFPLPATPVSKAE</sequence>